<feature type="compositionally biased region" description="Low complexity" evidence="1">
    <location>
        <begin position="42"/>
        <end position="59"/>
    </location>
</feature>
<reference evidence="4" key="1">
    <citation type="journal article" date="2013" name="Genome Announc.">
        <title>Draft genome sequence of the ascomycete Phaeoacremonium aleophilum strain UCR-PA7, a causal agent of the esca disease complex in grapevines.</title>
        <authorList>
            <person name="Blanco-Ulate B."/>
            <person name="Rolshausen P."/>
            <person name="Cantu D."/>
        </authorList>
    </citation>
    <scope>NUCLEOTIDE SEQUENCE [LARGE SCALE GENOMIC DNA]</scope>
    <source>
        <strain evidence="4">UCR-PA7</strain>
    </source>
</reference>
<keyword evidence="4" id="KW-1185">Reference proteome</keyword>
<dbReference type="GeneID" id="19327366"/>
<dbReference type="InterPro" id="IPR001394">
    <property type="entry name" value="Peptidase_C19_UCH"/>
</dbReference>
<dbReference type="KEGG" id="tmn:UCRPA7_6684"/>
<feature type="compositionally biased region" description="Acidic residues" evidence="1">
    <location>
        <begin position="188"/>
        <end position="199"/>
    </location>
</feature>
<keyword evidence="3" id="KW-0378">Hydrolase</keyword>
<dbReference type="InterPro" id="IPR038765">
    <property type="entry name" value="Papain-like_cys_pep_sf"/>
</dbReference>
<evidence type="ECO:0000313" key="4">
    <source>
        <dbReference type="Proteomes" id="UP000014074"/>
    </source>
</evidence>
<evidence type="ECO:0000259" key="2">
    <source>
        <dbReference type="PROSITE" id="PS50235"/>
    </source>
</evidence>
<dbReference type="OrthoDB" id="420187at2759"/>
<dbReference type="SUPFAM" id="SSF54001">
    <property type="entry name" value="Cysteine proteinases"/>
    <property type="match status" value="1"/>
</dbReference>
<dbReference type="GO" id="GO:0005829">
    <property type="term" value="C:cytosol"/>
    <property type="evidence" value="ECO:0007669"/>
    <property type="project" value="TreeGrafter"/>
</dbReference>
<organism evidence="3 4">
    <name type="scientific">Phaeoacremonium minimum (strain UCR-PA7)</name>
    <name type="common">Esca disease fungus</name>
    <name type="synonym">Togninia minima</name>
    <dbReference type="NCBI Taxonomy" id="1286976"/>
    <lineage>
        <taxon>Eukaryota</taxon>
        <taxon>Fungi</taxon>
        <taxon>Dikarya</taxon>
        <taxon>Ascomycota</taxon>
        <taxon>Pezizomycotina</taxon>
        <taxon>Sordariomycetes</taxon>
        <taxon>Sordariomycetidae</taxon>
        <taxon>Togniniales</taxon>
        <taxon>Togniniaceae</taxon>
        <taxon>Phaeoacremonium</taxon>
    </lineage>
</organism>
<dbReference type="Pfam" id="PF00443">
    <property type="entry name" value="UCH"/>
    <property type="match status" value="1"/>
</dbReference>
<accession>R8BET3</accession>
<dbReference type="GO" id="GO:0005634">
    <property type="term" value="C:nucleus"/>
    <property type="evidence" value="ECO:0007669"/>
    <property type="project" value="TreeGrafter"/>
</dbReference>
<name>R8BET3_PHAM7</name>
<dbReference type="PROSITE" id="PS00973">
    <property type="entry name" value="USP_2"/>
    <property type="match status" value="1"/>
</dbReference>
<dbReference type="Proteomes" id="UP000014074">
    <property type="component" value="Unassembled WGS sequence"/>
</dbReference>
<dbReference type="EMBL" id="KB933258">
    <property type="protein sequence ID" value="EON97805.1"/>
    <property type="molecule type" value="Genomic_DNA"/>
</dbReference>
<gene>
    <name evidence="3" type="ORF">UCRPA7_6684</name>
</gene>
<dbReference type="HOGENOM" id="CLU_228178_0_0_1"/>
<dbReference type="RefSeq" id="XP_007917410.1">
    <property type="nucleotide sequence ID" value="XM_007919219.1"/>
</dbReference>
<dbReference type="InterPro" id="IPR021905">
    <property type="entry name" value="DUF3517"/>
</dbReference>
<sequence length="2210" mass="250110">MDQASRSPAESRERAVSSEPCSTRPNPFDDRELSSIKRRRTSLSGTSGGASASASASRSRSVETVHSTQDSQTDSRPGPQEDAVMIIDSDSSAPHTPEHQQADPSEPPSEPKSSKVTINLRNAHQTLETIPSSPVSPTGTAAESRDPQEDIVKASVEDSEADMQPTDQPPVASATSGSDHGSPAVEIIDIEPDEDEGLGVDDPRRDEMQLQAEYLQDPDWDDPTAALTSFNTFHQAHGGTFLHLLRLTQALAAIIPRFPKLVDGFGGIALLVSNFLGESYRKAQLSSNFGSAAEQVKMKSSFGPQFYQILSTTLSTCIEKYVNHLTSDSTLKQINGLTEIMRYTLQGEHAMVTDALADHRQRNAAISPQSTAEVMAYEWRFNTFTKLIMSSQMQLRVMAVTQMCLDLVNLWKKYNENMHEPQNRAVLIYFSDFLQKSGLVTYILGPTCHPEITIESGNIIGFLLVTQTYTHELTDLMWQTVTSSQDPRVADALVRMTTRVTNLWTYDNMVYLCSKIQSLPIEAFSPTLRDLCDAIFKQLLEKAFERSVSDNFPYFLCARLIKESSAFGTPSAPIAHVDIQHFAMTRFGDMLKQHPPTPEARKELYRSCIQDLADKVPYTLGSLWVIAVLSRPFLARELQMLTADYGLTKLLVDEMEHAIASGKEAGFPCVISGQVNTPRRDLWSGIILQHPGTITEDLGPRLWDMLVGPSAGCQEDRFAAWHVLNASLRRSRLNPFLQMCSVDYLPSLPPDCFCPGALEFVLEGILPPLNEPHNILLDDEDSPVRSGIEQLWRLILTAPENTIEQRAIQALVRDVYVESRSIQSLPHHRARKVHLALVTRCLNQLSAAARKLKAFSDGTTSGDDEPMVIVATDVQVQEQELLFVRSLAVIREFLKLHRVKAQFASPDMRSLILPASNDVEGESAELKYQSFDGDKQTDVRPLAIGIRNTAGSLLASLRDATGFDNYRIYYKGQPFVPMERDICKSLEDLQIHNGLILVKRESDEVPSPARMRPGSSPVEIEILAHFEELWDCLSMEEKLANEIYQFLVKLPLDEGILLAFQTEPTAHKDVFPVGQPFKSLYAIHALQEYLLSQFHQARSEVDESSQVTITTYSDALRRALSLTVAAISDHEVIGRGCSADLQVFLSVKLVETLVKVLTDPFRPESLSNYLDKPLLDRLFEILASSLTSKSIESSTKLANCTFQAILESCLDSKDITQPDMVDVAAFGLVRLFHCIVCSDEYPVESEIYPARTMLIEIIFALVEQDRSQMKWLLNDLNKLVPFDDREDDEPYIYELPQQFERSKAIRSSCGYVGLRNLSNTCYLNSLFTQLFMNTGFRRFMLNAEMDVDEFYNLLFDRWEGQLLSAEAKRQFRSFYGGQLVQQVKSKECEHISERLEPFSAIQCDIKGKNTLQDSLQAYVDGEIMEGDNKYKCSTCDRHVDAVKRACLKDIPDNLIFHLKRFDFNLRTLQRSKINDYFAFPNRIDMRPYTIEHLSNSTEDLPSDIFELVGVLVHSGTAESGHYYSYIRERPTANKSETWVEFNDDIVTSWDPAQMENSCFGGPDYRPPFDANGIVYEKNYSAYMLFYQRSSSLQKEQDELLDSKLPSPLHVDMPEPLAETILAENASLLRRHCIYDPAHIRFVDLAVEQARALEKGICSLDHVMEDMAIEMALSHLDQVASRTKDVPDFRKLWSRIQEMCQDCSKCCQAVYEYFRDRHEVLKMLVQRNPEPFVRLESGYLLIRALEGIKEDYPDTYCIPANIRDEMECNGEDNLDVVHHVALMFRSLWDSFHQALRSWHETFGLMLAFVKLGRAEMSAFLEQDYLRKLLYIIMADTQMELPPQYSRMLVAVSRRMATRPPSYENIIALIDTLLTNMTIEYSDQGELLLPEDCDTRIEWMLLEEQEPLYLTKPEHMALLRVWGRDQANIFVDKLISINQNHPATDSIITYLLKRSRPADYKIYLTLRLSITSQITTHIIAPYLRVAVVYCRVSHKPDNIHNLIQYVAEQCKTLQNGEGRAFFEFHRDVFDGERQNSDETLQQVILQGLGNISAWAPGLLGFYDPIVSGEVENFLHEKVFKFGRSPAFSDDQGGQERSAATDNCARNLGVECLLYLKENFVRRNAPVANHLVAALQRVVTQCQKYYNLEDNSADELDEEFVRLSQSVLPALHRLTVEELEEDASDWENSSAASDQMDSIGDLQTTGDLNDVDI</sequence>
<feature type="domain" description="USP" evidence="2">
    <location>
        <begin position="1312"/>
        <end position="1589"/>
    </location>
</feature>
<dbReference type="PROSITE" id="PS50235">
    <property type="entry name" value="USP_3"/>
    <property type="match status" value="1"/>
</dbReference>
<evidence type="ECO:0000313" key="3">
    <source>
        <dbReference type="EMBL" id="EON97805.1"/>
    </source>
</evidence>
<proteinExistence type="predicted"/>
<feature type="compositionally biased region" description="Polar residues" evidence="1">
    <location>
        <begin position="62"/>
        <end position="75"/>
    </location>
</feature>
<dbReference type="PANTHER" id="PTHR24006:SF827">
    <property type="entry name" value="UBIQUITIN CARBOXYL-TERMINAL HYDROLASE 34"/>
    <property type="match status" value="1"/>
</dbReference>
<dbReference type="PANTHER" id="PTHR24006">
    <property type="entry name" value="UBIQUITIN CARBOXYL-TERMINAL HYDROLASE"/>
    <property type="match status" value="1"/>
</dbReference>
<dbReference type="Gene3D" id="3.90.70.10">
    <property type="entry name" value="Cysteine proteinases"/>
    <property type="match status" value="2"/>
</dbReference>
<protein>
    <submittedName>
        <fullName evidence="3">Putative ubiquitin carboxyl-terminal hydrolase protein</fullName>
    </submittedName>
</protein>
<dbReference type="GO" id="GO:0016579">
    <property type="term" value="P:protein deubiquitination"/>
    <property type="evidence" value="ECO:0007669"/>
    <property type="project" value="InterPro"/>
</dbReference>
<feature type="region of interest" description="Disordered" evidence="1">
    <location>
        <begin position="2179"/>
        <end position="2210"/>
    </location>
</feature>
<feature type="compositionally biased region" description="Basic and acidic residues" evidence="1">
    <location>
        <begin position="143"/>
        <end position="156"/>
    </location>
</feature>
<dbReference type="InterPro" id="IPR028889">
    <property type="entry name" value="USP"/>
</dbReference>
<feature type="region of interest" description="Disordered" evidence="1">
    <location>
        <begin position="1"/>
        <end position="200"/>
    </location>
</feature>
<dbReference type="InterPro" id="IPR018200">
    <property type="entry name" value="USP_CS"/>
</dbReference>
<feature type="compositionally biased region" description="Polar residues" evidence="1">
    <location>
        <begin position="2183"/>
        <end position="2204"/>
    </location>
</feature>
<dbReference type="eggNOG" id="KOG1866">
    <property type="taxonomic scope" value="Eukaryota"/>
</dbReference>
<evidence type="ECO:0000256" key="1">
    <source>
        <dbReference type="SAM" id="MobiDB-lite"/>
    </source>
</evidence>
<dbReference type="GO" id="GO:0004843">
    <property type="term" value="F:cysteine-type deubiquitinase activity"/>
    <property type="evidence" value="ECO:0007669"/>
    <property type="project" value="InterPro"/>
</dbReference>
<dbReference type="InterPro" id="IPR050164">
    <property type="entry name" value="Peptidase_C19"/>
</dbReference>
<dbReference type="Pfam" id="PF12030">
    <property type="entry name" value="DUF3517"/>
    <property type="match status" value="1"/>
</dbReference>
<feature type="compositionally biased region" description="Polar residues" evidence="1">
    <location>
        <begin position="116"/>
        <end position="141"/>
    </location>
</feature>